<dbReference type="AlphaFoldDB" id="A5EWY4"/>
<dbReference type="KEGG" id="dno:DNO_0024"/>
<dbReference type="EMBL" id="CP000513">
    <property type="protein sequence ID" value="ABQ14090.1"/>
    <property type="molecule type" value="Genomic_DNA"/>
</dbReference>
<feature type="chain" id="PRO_5002682497" evidence="1">
    <location>
        <begin position="24"/>
        <end position="119"/>
    </location>
</feature>
<name>A5EWY4_DICNV</name>
<reference evidence="2 3" key="1">
    <citation type="journal article" date="2007" name="Nat. Biotechnol.">
        <title>Genome sequence and identification of candidate vaccine antigens from the animal pathogen Dichelobacter nodosus.</title>
        <authorList>
            <person name="Myers G.S."/>
            <person name="Parker D."/>
            <person name="Al-Hasani K."/>
            <person name="Kennan R.M."/>
            <person name="Seemann T."/>
            <person name="Ren Q."/>
            <person name="Badger J.H."/>
            <person name="Selengut J.D."/>
            <person name="Deboy R.T."/>
            <person name="Tettelin H."/>
            <person name="Boyce J.D."/>
            <person name="McCarl V.P."/>
            <person name="Han X."/>
            <person name="Nelson W.C."/>
            <person name="Madupu R."/>
            <person name="Mohamoud Y."/>
            <person name="Holley T."/>
            <person name="Fedorova N."/>
            <person name="Khouri H."/>
            <person name="Bottomley S.P."/>
            <person name="Whittington R.J."/>
            <person name="Adler B."/>
            <person name="Songer J.G."/>
            <person name="Rood J.I."/>
            <person name="Paulsen I.T."/>
        </authorList>
    </citation>
    <scope>NUCLEOTIDE SEQUENCE [LARGE SCALE GENOMIC DNA]</scope>
    <source>
        <strain evidence="2 3">VCS1703A</strain>
    </source>
</reference>
<feature type="signal peptide" evidence="1">
    <location>
        <begin position="1"/>
        <end position="23"/>
    </location>
</feature>
<keyword evidence="2" id="KW-0449">Lipoprotein</keyword>
<sequence length="119" mass="13897">MLYLKMMKFKLCFLITLAGCVQSDSISHFQTRSTLRYLGDGFQSEQSGYQYQTGAAPLGFQAVVRGDNMALEIEQPAFIERGQYRPDMCLEPFFYRGRQYYRQVSCHHYEPRSGIRITR</sequence>
<dbReference type="Proteomes" id="UP000000248">
    <property type="component" value="Chromosome"/>
</dbReference>
<organism evidence="2 3">
    <name type="scientific">Dichelobacter nodosus (strain VCS1703A)</name>
    <dbReference type="NCBI Taxonomy" id="246195"/>
    <lineage>
        <taxon>Bacteria</taxon>
        <taxon>Pseudomonadati</taxon>
        <taxon>Pseudomonadota</taxon>
        <taxon>Gammaproteobacteria</taxon>
        <taxon>Cardiobacteriales</taxon>
        <taxon>Cardiobacteriaceae</taxon>
        <taxon>Dichelobacter</taxon>
    </lineage>
</organism>
<protein>
    <submittedName>
        <fullName evidence="2">Hypothetical lipoprotein</fullName>
    </submittedName>
</protein>
<proteinExistence type="predicted"/>
<dbReference type="STRING" id="246195.DNO_0024"/>
<keyword evidence="1" id="KW-0732">Signal</keyword>
<keyword evidence="3" id="KW-1185">Reference proteome</keyword>
<evidence type="ECO:0000313" key="3">
    <source>
        <dbReference type="Proteomes" id="UP000000248"/>
    </source>
</evidence>
<gene>
    <name evidence="2" type="ordered locus">DNO_0024</name>
</gene>
<accession>A5EWY4</accession>
<evidence type="ECO:0000256" key="1">
    <source>
        <dbReference type="SAM" id="SignalP"/>
    </source>
</evidence>
<evidence type="ECO:0000313" key="2">
    <source>
        <dbReference type="EMBL" id="ABQ14090.1"/>
    </source>
</evidence>
<dbReference type="HOGENOM" id="CLU_2057652_0_0_6"/>